<organism evidence="3 4">
    <name type="scientific">Microbacterium imperiale</name>
    <dbReference type="NCBI Taxonomy" id="33884"/>
    <lineage>
        <taxon>Bacteria</taxon>
        <taxon>Bacillati</taxon>
        <taxon>Actinomycetota</taxon>
        <taxon>Actinomycetes</taxon>
        <taxon>Micrococcales</taxon>
        <taxon>Microbacteriaceae</taxon>
        <taxon>Microbacterium</taxon>
    </lineage>
</organism>
<reference evidence="3" key="1">
    <citation type="journal article" date="2014" name="Int. J. Syst. Evol. Microbiol.">
        <title>Complete genome sequence of Corynebacterium casei LMG S-19264T (=DSM 44701T), isolated from a smear-ripened cheese.</title>
        <authorList>
            <consortium name="US DOE Joint Genome Institute (JGI-PGF)"/>
            <person name="Walter F."/>
            <person name="Albersmeier A."/>
            <person name="Kalinowski J."/>
            <person name="Ruckert C."/>
        </authorList>
    </citation>
    <scope>NUCLEOTIDE SEQUENCE</scope>
    <source>
        <strain evidence="3">VKM Ac-1447</strain>
    </source>
</reference>
<gene>
    <name evidence="3" type="ORF">GCM10017586_16350</name>
</gene>
<keyword evidence="2" id="KW-0472">Membrane</keyword>
<evidence type="ECO:0000256" key="1">
    <source>
        <dbReference type="SAM" id="MobiDB-lite"/>
    </source>
</evidence>
<sequence length="62" mass="6837">MSTWDFRILKGDSMMASRRRRRRRVNAAPTRPPGSSPRWVYVGLALVALGAIALAAAALLTR</sequence>
<evidence type="ECO:0000256" key="2">
    <source>
        <dbReference type="SAM" id="Phobius"/>
    </source>
</evidence>
<keyword evidence="4" id="KW-1185">Reference proteome</keyword>
<evidence type="ECO:0000313" key="4">
    <source>
        <dbReference type="Proteomes" id="UP001142317"/>
    </source>
</evidence>
<dbReference type="Proteomes" id="UP001142317">
    <property type="component" value="Unassembled WGS sequence"/>
</dbReference>
<keyword evidence="2" id="KW-0812">Transmembrane</keyword>
<dbReference type="EMBL" id="BSEO01000007">
    <property type="protein sequence ID" value="GLJ79952.1"/>
    <property type="molecule type" value="Genomic_DNA"/>
</dbReference>
<name>A0A9W6M3M9_9MICO</name>
<dbReference type="AlphaFoldDB" id="A0A9W6M3M9"/>
<protein>
    <submittedName>
        <fullName evidence="3">Uncharacterized protein</fullName>
    </submittedName>
</protein>
<feature type="region of interest" description="Disordered" evidence="1">
    <location>
        <begin position="15"/>
        <end position="36"/>
    </location>
</feature>
<reference evidence="3" key="2">
    <citation type="submission" date="2023-01" db="EMBL/GenBank/DDBJ databases">
        <authorList>
            <person name="Sun Q."/>
            <person name="Evtushenko L."/>
        </authorList>
    </citation>
    <scope>NUCLEOTIDE SEQUENCE</scope>
    <source>
        <strain evidence="3">VKM Ac-1447</strain>
    </source>
</reference>
<keyword evidence="2" id="KW-1133">Transmembrane helix</keyword>
<proteinExistence type="predicted"/>
<evidence type="ECO:0000313" key="3">
    <source>
        <dbReference type="EMBL" id="GLJ79952.1"/>
    </source>
</evidence>
<feature type="transmembrane region" description="Helical" evidence="2">
    <location>
        <begin position="39"/>
        <end position="60"/>
    </location>
</feature>
<accession>A0A9W6M3M9</accession>
<comment type="caution">
    <text evidence="3">The sequence shown here is derived from an EMBL/GenBank/DDBJ whole genome shotgun (WGS) entry which is preliminary data.</text>
</comment>